<dbReference type="GO" id="GO:0016787">
    <property type="term" value="F:hydrolase activity"/>
    <property type="evidence" value="ECO:0007669"/>
    <property type="project" value="UniProtKB-KW"/>
</dbReference>
<gene>
    <name evidence="6" type="ORF">CDD80_1809</name>
</gene>
<protein>
    <recommendedName>
        <fullName evidence="5">Metallo-beta-lactamase domain-containing protein</fullName>
    </recommendedName>
</protein>
<dbReference type="GO" id="GO:0046872">
    <property type="term" value="F:metal ion binding"/>
    <property type="evidence" value="ECO:0007669"/>
    <property type="project" value="UniProtKB-KW"/>
</dbReference>
<proteinExistence type="inferred from homology"/>
<dbReference type="Proteomes" id="UP000226431">
    <property type="component" value="Unassembled WGS sequence"/>
</dbReference>
<dbReference type="SUPFAM" id="SSF56281">
    <property type="entry name" value="Metallo-hydrolase/oxidoreductase"/>
    <property type="match status" value="1"/>
</dbReference>
<sequence length="387" mass="42101">MAQPIPSLGVPSSSSTVSVSLIDTTAEVVMKNTADFMQPVRKGIEVLELPDFAFLIRNKALNRTIIYDLGIRHDVDGFSPATKRMLQKGDYGVKVKSNVRDILEEQGFDTSKVEAVVWSHWHFDHTGDMSVFGPDTALVVGPGFCDARNGIFPGYPANEASPILESDYAGRELREISFADSGVSVGRMPAFDYFGDGSFYLVDAPGHTVGHLCGLARVTASPRSSFIFMGGDGCHHMSQLRPSAFRPLPDVLDPSPLRHLPVCPGAMFEPLLRREASDEPDRGRAIVEISNGPTAVHSDPAEAARTVAKMQEVDAVDDVFVVIAHDRHLMGLVDLFPATLDDFAVKGWQTASRWRFLADFMLDDGDAGVCASKVAEDEGVMAKKMCI</sequence>
<comment type="similarity">
    <text evidence="1">Belongs to the metallo-beta-lactamase superfamily.</text>
</comment>
<organism evidence="6 7">
    <name type="scientific">Ophiocordyceps camponoti-rufipedis</name>
    <dbReference type="NCBI Taxonomy" id="2004952"/>
    <lineage>
        <taxon>Eukaryota</taxon>
        <taxon>Fungi</taxon>
        <taxon>Dikarya</taxon>
        <taxon>Ascomycota</taxon>
        <taxon>Pezizomycotina</taxon>
        <taxon>Sordariomycetes</taxon>
        <taxon>Hypocreomycetidae</taxon>
        <taxon>Hypocreales</taxon>
        <taxon>Ophiocordycipitaceae</taxon>
        <taxon>Ophiocordyceps</taxon>
    </lineage>
</organism>
<evidence type="ECO:0000313" key="6">
    <source>
        <dbReference type="EMBL" id="PHH80364.1"/>
    </source>
</evidence>
<dbReference type="CDD" id="cd07730">
    <property type="entry name" value="metallo-hydrolase-like_MBL-fold"/>
    <property type="match status" value="1"/>
</dbReference>
<feature type="domain" description="Metallo-beta-lactamase" evidence="5">
    <location>
        <begin position="54"/>
        <end position="213"/>
    </location>
</feature>
<dbReference type="AlphaFoldDB" id="A0A2C5ZLT1"/>
<dbReference type="Gene3D" id="3.60.15.10">
    <property type="entry name" value="Ribonuclease Z/Hydroxyacylglutathione hydrolase-like"/>
    <property type="match status" value="1"/>
</dbReference>
<evidence type="ECO:0000256" key="2">
    <source>
        <dbReference type="ARBA" id="ARBA00022723"/>
    </source>
</evidence>
<name>A0A2C5ZLT1_9HYPO</name>
<keyword evidence="3" id="KW-0378">Hydrolase</keyword>
<dbReference type="STRING" id="2004952.A0A2C5ZLT1"/>
<reference evidence="6 7" key="1">
    <citation type="submission" date="2017-06" db="EMBL/GenBank/DDBJ databases">
        <title>Ant-infecting Ophiocordyceps genomes reveal a high diversity of potential behavioral manipulation genes and a possible major role for enterotoxins.</title>
        <authorList>
            <person name="De Bekker C."/>
            <person name="Evans H.C."/>
            <person name="Brachmann A."/>
            <person name="Hughes D.P."/>
        </authorList>
    </citation>
    <scope>NUCLEOTIDE SEQUENCE [LARGE SCALE GENOMIC DNA]</scope>
    <source>
        <strain evidence="6 7">Map16</strain>
    </source>
</reference>
<evidence type="ECO:0000259" key="5">
    <source>
        <dbReference type="Pfam" id="PF00753"/>
    </source>
</evidence>
<dbReference type="PANTHER" id="PTHR42978:SF5">
    <property type="entry name" value="METALLO-BETA-LACTAMASE DOMAIN-CONTAINING PROTEIN"/>
    <property type="match status" value="1"/>
</dbReference>
<keyword evidence="2" id="KW-0479">Metal-binding</keyword>
<keyword evidence="4" id="KW-0862">Zinc</keyword>
<dbReference type="OrthoDB" id="10250730at2759"/>
<keyword evidence="7" id="KW-1185">Reference proteome</keyword>
<dbReference type="InterPro" id="IPR036866">
    <property type="entry name" value="RibonucZ/Hydroxyglut_hydro"/>
</dbReference>
<accession>A0A2C5ZLT1</accession>
<dbReference type="InterPro" id="IPR051013">
    <property type="entry name" value="MBL_superfamily_lactonases"/>
</dbReference>
<dbReference type="Pfam" id="PF00753">
    <property type="entry name" value="Lactamase_B"/>
    <property type="match status" value="1"/>
</dbReference>
<evidence type="ECO:0000256" key="1">
    <source>
        <dbReference type="ARBA" id="ARBA00007749"/>
    </source>
</evidence>
<comment type="caution">
    <text evidence="6">The sequence shown here is derived from an EMBL/GenBank/DDBJ whole genome shotgun (WGS) entry which is preliminary data.</text>
</comment>
<dbReference type="InterPro" id="IPR001279">
    <property type="entry name" value="Metallo-B-lactamas"/>
</dbReference>
<dbReference type="PANTHER" id="PTHR42978">
    <property type="entry name" value="QUORUM-QUENCHING LACTONASE YTNP-RELATED-RELATED"/>
    <property type="match status" value="1"/>
</dbReference>
<evidence type="ECO:0000313" key="7">
    <source>
        <dbReference type="Proteomes" id="UP000226431"/>
    </source>
</evidence>
<dbReference type="EMBL" id="NJES01000018">
    <property type="protein sequence ID" value="PHH80364.1"/>
    <property type="molecule type" value="Genomic_DNA"/>
</dbReference>
<evidence type="ECO:0000256" key="4">
    <source>
        <dbReference type="ARBA" id="ARBA00022833"/>
    </source>
</evidence>
<evidence type="ECO:0000256" key="3">
    <source>
        <dbReference type="ARBA" id="ARBA00022801"/>
    </source>
</evidence>